<gene>
    <name evidence="9" type="ORF">ACEWY4_009760</name>
</gene>
<feature type="domain" description="Sec16 Sec23-binding" evidence="8">
    <location>
        <begin position="47"/>
        <end position="218"/>
    </location>
</feature>
<evidence type="ECO:0000256" key="7">
    <source>
        <dbReference type="SAM" id="SignalP"/>
    </source>
</evidence>
<evidence type="ECO:0000256" key="2">
    <source>
        <dbReference type="ARBA" id="ARBA00005927"/>
    </source>
</evidence>
<keyword evidence="5" id="KW-0931">ER-Golgi transport</keyword>
<feature type="signal peptide" evidence="7">
    <location>
        <begin position="1"/>
        <end position="18"/>
    </location>
</feature>
<sequence>MLFSLLTLLCRNSGVVTGEEMSGLLLYRSKHGPFAARHCSRGIHNLTELLVAGQKNDALRLAVCQRYWEHALVLNNLLNKSLCGEAMSGLISRLRNNDPIKTFCQVYIGEIPAAATTCGDVGFGDWRPHLAMILAHSKSSTFQKKVVRMMGDTLASRGHLQSAHVCYMVIQMRPGLNKQNPRLELVGGDRRLPFDLFISNSAIVHTEIYEYCLPHSSDGPKSNTQLCAALPPKMPGEWMEPPWMTSLKKLGAELGIDKEVERLMAEGVVLPRQPQQAVLPEVRPGPARTSLEKITPPAPLQGRAEGQGAEYGDEETGRLAKSTSCLSPEEIHLKEEEASSAGLEDPDMNRPIPKRKSALKVYTPVHCYKKVIFLNLGL</sequence>
<accession>A0ABD1K7M4</accession>
<comment type="subcellular location">
    <subcellularLocation>
        <location evidence="1">Endoplasmic reticulum</location>
    </subcellularLocation>
</comment>
<evidence type="ECO:0000256" key="6">
    <source>
        <dbReference type="SAM" id="MobiDB-lite"/>
    </source>
</evidence>
<feature type="region of interest" description="Disordered" evidence="6">
    <location>
        <begin position="283"/>
        <end position="329"/>
    </location>
</feature>
<organism evidence="9 10">
    <name type="scientific">Coilia grayii</name>
    <name type="common">Gray's grenadier anchovy</name>
    <dbReference type="NCBI Taxonomy" id="363190"/>
    <lineage>
        <taxon>Eukaryota</taxon>
        <taxon>Metazoa</taxon>
        <taxon>Chordata</taxon>
        <taxon>Craniata</taxon>
        <taxon>Vertebrata</taxon>
        <taxon>Euteleostomi</taxon>
        <taxon>Actinopterygii</taxon>
        <taxon>Neopterygii</taxon>
        <taxon>Teleostei</taxon>
        <taxon>Clupei</taxon>
        <taxon>Clupeiformes</taxon>
        <taxon>Clupeoidei</taxon>
        <taxon>Engraulidae</taxon>
        <taxon>Coilinae</taxon>
        <taxon>Coilia</taxon>
    </lineage>
</organism>
<feature type="chain" id="PRO_5044753896" description="Sec16 Sec23-binding domain-containing protein" evidence="7">
    <location>
        <begin position="19"/>
        <end position="378"/>
    </location>
</feature>
<evidence type="ECO:0000256" key="3">
    <source>
        <dbReference type="ARBA" id="ARBA00022448"/>
    </source>
</evidence>
<dbReference type="GO" id="GO:0005783">
    <property type="term" value="C:endoplasmic reticulum"/>
    <property type="evidence" value="ECO:0007669"/>
    <property type="project" value="UniProtKB-SubCell"/>
</dbReference>
<evidence type="ECO:0000256" key="1">
    <source>
        <dbReference type="ARBA" id="ARBA00004240"/>
    </source>
</evidence>
<evidence type="ECO:0000256" key="5">
    <source>
        <dbReference type="ARBA" id="ARBA00022892"/>
    </source>
</evidence>
<dbReference type="PANTHER" id="PTHR13402">
    <property type="entry name" value="RGPR-RELATED"/>
    <property type="match status" value="1"/>
</dbReference>
<keyword evidence="10" id="KW-1185">Reference proteome</keyword>
<keyword evidence="3" id="KW-0813">Transport</keyword>
<evidence type="ECO:0000313" key="10">
    <source>
        <dbReference type="Proteomes" id="UP001591681"/>
    </source>
</evidence>
<comment type="caution">
    <text evidence="9">The sequence shown here is derived from an EMBL/GenBank/DDBJ whole genome shotgun (WGS) entry which is preliminary data.</text>
</comment>
<dbReference type="Gene3D" id="1.25.40.1030">
    <property type="match status" value="1"/>
</dbReference>
<evidence type="ECO:0000256" key="4">
    <source>
        <dbReference type="ARBA" id="ARBA00022824"/>
    </source>
</evidence>
<dbReference type="InterPro" id="IPR024298">
    <property type="entry name" value="Sec16_Sec23-bd"/>
</dbReference>
<proteinExistence type="inferred from homology"/>
<dbReference type="Proteomes" id="UP001591681">
    <property type="component" value="Unassembled WGS sequence"/>
</dbReference>
<dbReference type="PANTHER" id="PTHR13402:SF6">
    <property type="entry name" value="SECRETORY 16, ISOFORM I"/>
    <property type="match status" value="1"/>
</dbReference>
<dbReference type="Pfam" id="PF12931">
    <property type="entry name" value="TPR_Sec16"/>
    <property type="match status" value="1"/>
</dbReference>
<dbReference type="EMBL" id="JBHFQA010000008">
    <property type="protein sequence ID" value="KAL2095041.1"/>
    <property type="molecule type" value="Genomic_DNA"/>
</dbReference>
<evidence type="ECO:0000259" key="8">
    <source>
        <dbReference type="Pfam" id="PF12931"/>
    </source>
</evidence>
<name>A0ABD1K7M4_9TELE</name>
<dbReference type="AlphaFoldDB" id="A0ABD1K7M4"/>
<dbReference type="GO" id="GO:0016192">
    <property type="term" value="P:vesicle-mediated transport"/>
    <property type="evidence" value="ECO:0007669"/>
    <property type="project" value="UniProtKB-KW"/>
</dbReference>
<comment type="similarity">
    <text evidence="2">Belongs to the SEC16 family.</text>
</comment>
<protein>
    <recommendedName>
        <fullName evidence="8">Sec16 Sec23-binding domain-containing protein</fullName>
    </recommendedName>
</protein>
<reference evidence="9 10" key="1">
    <citation type="submission" date="2024-09" db="EMBL/GenBank/DDBJ databases">
        <title>A chromosome-level genome assembly of Gray's grenadier anchovy, Coilia grayii.</title>
        <authorList>
            <person name="Fu Z."/>
        </authorList>
    </citation>
    <scope>NUCLEOTIDE SEQUENCE [LARGE SCALE GENOMIC DNA]</scope>
    <source>
        <strain evidence="9">G4</strain>
        <tissue evidence="9">Muscle</tissue>
    </source>
</reference>
<keyword evidence="4" id="KW-0256">Endoplasmic reticulum</keyword>
<evidence type="ECO:0000313" key="9">
    <source>
        <dbReference type="EMBL" id="KAL2095041.1"/>
    </source>
</evidence>
<keyword evidence="7" id="KW-0732">Signal</keyword>